<feature type="compositionally biased region" description="Low complexity" evidence="1">
    <location>
        <begin position="292"/>
        <end position="306"/>
    </location>
</feature>
<organism evidence="3 4">
    <name type="scientific">Trichocoleus desertorum GB2-A4</name>
    <dbReference type="NCBI Taxonomy" id="2933944"/>
    <lineage>
        <taxon>Bacteria</taxon>
        <taxon>Bacillati</taxon>
        <taxon>Cyanobacteriota</taxon>
        <taxon>Cyanophyceae</taxon>
        <taxon>Leptolyngbyales</taxon>
        <taxon>Trichocoleusaceae</taxon>
        <taxon>Trichocoleus</taxon>
    </lineage>
</organism>
<dbReference type="RefSeq" id="WP_190439041.1">
    <property type="nucleotide sequence ID" value="NZ_JAMPKM010000003.1"/>
</dbReference>
<evidence type="ECO:0000256" key="2">
    <source>
        <dbReference type="SAM" id="SignalP"/>
    </source>
</evidence>
<evidence type="ECO:0000256" key="1">
    <source>
        <dbReference type="SAM" id="MobiDB-lite"/>
    </source>
</evidence>
<feature type="region of interest" description="Disordered" evidence="1">
    <location>
        <begin position="73"/>
        <end position="93"/>
    </location>
</feature>
<proteinExistence type="predicted"/>
<comment type="caution">
    <text evidence="3">The sequence shown here is derived from an EMBL/GenBank/DDBJ whole genome shotgun (WGS) entry which is preliminary data.</text>
</comment>
<name>A0ABV0J746_9CYAN</name>
<keyword evidence="2" id="KW-0732">Signal</keyword>
<dbReference type="Proteomes" id="UP001464891">
    <property type="component" value="Unassembled WGS sequence"/>
</dbReference>
<feature type="region of interest" description="Disordered" evidence="1">
    <location>
        <begin position="292"/>
        <end position="312"/>
    </location>
</feature>
<sequence>MKQHPLVAASLLVVTLGTAQAAQADDTNLDFSLSANQLSSPAVLHHAEQPAIAIAPPPEVADSSELSFALAPTTTTTQAQTSQPAPKAEPPAAASSIVTAAQSAPVDAASLFTGGANSLVAKAVGSAEGTRTPAGDRTSAYYGHVDPGNGVWNLGSFSYQHGARSPEEADEKQLKRLAKQTKMVRQQAAAKGMQLTLEEELNAIDLANQAPLAALDRGGYIDWLEAAHKMGLRGSEAVLWARTRSFLNPNTGQWNAPGLGNNVYSISSDQERRQQAIAKAIALHQQQFQRAETAATPPKPAKTVAAAPPPTPEEVATQIIFQDLNP</sequence>
<feature type="signal peptide" evidence="2">
    <location>
        <begin position="1"/>
        <end position="24"/>
    </location>
</feature>
<reference evidence="3 4" key="1">
    <citation type="submission" date="2022-04" db="EMBL/GenBank/DDBJ databases">
        <title>Positive selection, recombination, and allopatry shape intraspecific diversity of widespread and dominant cyanobacteria.</title>
        <authorList>
            <person name="Wei J."/>
            <person name="Shu W."/>
            <person name="Hu C."/>
        </authorList>
    </citation>
    <scope>NUCLEOTIDE SEQUENCE [LARGE SCALE GENOMIC DNA]</scope>
    <source>
        <strain evidence="3 4">GB2-A4</strain>
    </source>
</reference>
<evidence type="ECO:0000313" key="4">
    <source>
        <dbReference type="Proteomes" id="UP001464891"/>
    </source>
</evidence>
<accession>A0ABV0J746</accession>
<protein>
    <submittedName>
        <fullName evidence="3">Uncharacterized protein</fullName>
    </submittedName>
</protein>
<keyword evidence="4" id="KW-1185">Reference proteome</keyword>
<gene>
    <name evidence="3" type="ORF">NC998_07105</name>
</gene>
<evidence type="ECO:0000313" key="3">
    <source>
        <dbReference type="EMBL" id="MEP0816861.1"/>
    </source>
</evidence>
<feature type="chain" id="PRO_5046120925" evidence="2">
    <location>
        <begin position="25"/>
        <end position="326"/>
    </location>
</feature>
<dbReference type="EMBL" id="JAMPKM010000003">
    <property type="protein sequence ID" value="MEP0816861.1"/>
    <property type="molecule type" value="Genomic_DNA"/>
</dbReference>